<dbReference type="PANTHER" id="PTHR30267:SF2">
    <property type="entry name" value="PROTEIN PRKA"/>
    <property type="match status" value="1"/>
</dbReference>
<reference evidence="10 12" key="1">
    <citation type="submission" date="2017-09" db="EMBL/GenBank/DDBJ databases">
        <title>Large-scale bioinformatics analysis of Bacillus genomes uncovers conserved roles of natural products in bacterial physiology.</title>
        <authorList>
            <consortium name="Agbiome Team Llc"/>
            <person name="Bleich R.M."/>
            <person name="Grubbs K.J."/>
            <person name="Santa Maria K.C."/>
            <person name="Allen S.E."/>
            <person name="Farag S."/>
            <person name="Shank E.A."/>
            <person name="Bowers A."/>
        </authorList>
    </citation>
    <scope>NUCLEOTIDE SEQUENCE [LARGE SCALE GENOMIC DNA]</scope>
    <source>
        <strain evidence="5 10">AFS021349</strain>
        <strain evidence="7 12">AFS042148</strain>
        <strain evidence="6 13">AFS094862</strain>
    </source>
</reference>
<dbReference type="EMBL" id="NVOI01000086">
    <property type="protein sequence ID" value="PGG88117.1"/>
    <property type="molecule type" value="Genomic_DNA"/>
</dbReference>
<evidence type="ECO:0000313" key="14">
    <source>
        <dbReference type="Proteomes" id="UP000440820"/>
    </source>
</evidence>
<dbReference type="Pfam" id="PF08298">
    <property type="entry name" value="AAA_PrkA"/>
    <property type="match status" value="1"/>
</dbReference>
<evidence type="ECO:0000313" key="4">
    <source>
        <dbReference type="EMBL" id="PEN91314.1"/>
    </source>
</evidence>
<dbReference type="InterPro" id="IPR010650">
    <property type="entry name" value="PrkA_C"/>
</dbReference>
<dbReference type="InterPro" id="IPR013153">
    <property type="entry name" value="Prk_AAA"/>
</dbReference>
<evidence type="ECO:0000313" key="8">
    <source>
        <dbReference type="EMBL" id="QHA16007.1"/>
    </source>
</evidence>
<organism evidence="3 11">
    <name type="scientific">Bacillus toyonensis</name>
    <dbReference type="NCBI Taxonomy" id="155322"/>
    <lineage>
        <taxon>Bacteria</taxon>
        <taxon>Bacillati</taxon>
        <taxon>Bacillota</taxon>
        <taxon>Bacilli</taxon>
        <taxon>Bacillales</taxon>
        <taxon>Bacillaceae</taxon>
        <taxon>Bacillus</taxon>
        <taxon>Bacillus cereus group</taxon>
    </lineage>
</organism>
<dbReference type="Proteomes" id="UP000220934">
    <property type="component" value="Unassembled WGS sequence"/>
</dbReference>
<dbReference type="InterPro" id="IPR027417">
    <property type="entry name" value="P-loop_NTPase"/>
</dbReference>
<proteinExistence type="predicted"/>
<dbReference type="EMBL" id="NUAJ01000078">
    <property type="protein sequence ID" value="PEN44203.1"/>
    <property type="molecule type" value="Genomic_DNA"/>
</dbReference>
<dbReference type="FunFam" id="3.40.50.300:FF:000602">
    <property type="entry name" value="Serine protein kinase PrkA"/>
    <property type="match status" value="1"/>
</dbReference>
<dbReference type="GeneID" id="64181975"/>
<evidence type="ECO:0000313" key="6">
    <source>
        <dbReference type="EMBL" id="PGG88117.1"/>
    </source>
</evidence>
<protein>
    <submittedName>
        <fullName evidence="3">Protein prkA</fullName>
    </submittedName>
</protein>
<dbReference type="SUPFAM" id="SSF52540">
    <property type="entry name" value="P-loop containing nucleoside triphosphate hydrolases"/>
    <property type="match status" value="1"/>
</dbReference>
<evidence type="ECO:0000313" key="9">
    <source>
        <dbReference type="Proteomes" id="UP000220078"/>
    </source>
</evidence>
<keyword evidence="14" id="KW-1185">Reference proteome</keyword>
<evidence type="ECO:0000313" key="2">
    <source>
        <dbReference type="EMBL" id="PEI86394.1"/>
    </source>
</evidence>
<evidence type="ECO:0000313" key="11">
    <source>
        <dbReference type="Proteomes" id="UP000220934"/>
    </source>
</evidence>
<reference evidence="8 14" key="3">
    <citation type="submission" date="2019-12" db="EMBL/GenBank/DDBJ databases">
        <title>Bacillus toyonensis BV-17 genome.</title>
        <authorList>
            <person name="Chen J."/>
        </authorList>
    </citation>
    <scope>NUCLEOTIDE SEQUENCE [LARGE SCALE GENOMIC DNA]</scope>
    <source>
        <strain evidence="8 14">BV-17</strain>
    </source>
</reference>
<feature type="domain" description="PrkA AAA" evidence="1">
    <location>
        <begin position="21"/>
        <end position="371"/>
    </location>
</feature>
<dbReference type="Gene3D" id="3.40.50.300">
    <property type="entry name" value="P-loop containing nucleotide triphosphate hydrolases"/>
    <property type="match status" value="1"/>
</dbReference>
<dbReference type="Proteomes" id="UP000220969">
    <property type="component" value="Unassembled WGS sequence"/>
</dbReference>
<dbReference type="Pfam" id="PF06798">
    <property type="entry name" value="PrkA"/>
    <property type="match status" value="1"/>
</dbReference>
<gene>
    <name evidence="4" type="ORF">CN551_04015</name>
    <name evidence="5" type="ORF">CN585_18235</name>
    <name evidence="3" type="ORF">CN596_31215</name>
    <name evidence="2" type="ORF">CN678_11920</name>
    <name evidence="7" type="ORF">COF62_11635</name>
    <name evidence="6" type="ORF">CON73_21560</name>
    <name evidence="8" type="ORF">GPA05_02910</name>
</gene>
<evidence type="ECO:0000259" key="1">
    <source>
        <dbReference type="SMART" id="SM00763"/>
    </source>
</evidence>
<evidence type="ECO:0000313" key="12">
    <source>
        <dbReference type="Proteomes" id="UP000224044"/>
    </source>
</evidence>
<accession>A0A1D3PSD1</accession>
<evidence type="ECO:0000313" key="13">
    <source>
        <dbReference type="Proteomes" id="UP000225320"/>
    </source>
</evidence>
<dbReference type="GO" id="GO:0004672">
    <property type="term" value="F:protein kinase activity"/>
    <property type="evidence" value="ECO:0007669"/>
    <property type="project" value="InterPro"/>
</dbReference>
<dbReference type="RefSeq" id="WP_000353271.1">
    <property type="nucleotide sequence ID" value="NZ_CP036014.1"/>
</dbReference>
<dbReference type="Proteomes" id="UP000225320">
    <property type="component" value="Unassembled WGS sequence"/>
</dbReference>
<dbReference type="EMBL" id="NUAP01000011">
    <property type="protein sequence ID" value="PEN91314.1"/>
    <property type="molecule type" value="Genomic_DNA"/>
</dbReference>
<evidence type="ECO:0000313" key="7">
    <source>
        <dbReference type="EMBL" id="PHE13747.1"/>
    </source>
</evidence>
<dbReference type="Proteomes" id="UP000224044">
    <property type="component" value="Unassembled WGS sequence"/>
</dbReference>
<dbReference type="EMBL" id="NUBY01000090">
    <property type="protein sequence ID" value="PEQ03545.1"/>
    <property type="molecule type" value="Genomic_DNA"/>
</dbReference>
<sequence>MDILKKIEQHRAAEERLQWEGTFAEYLELVKERPWVAQTAHSRIYNMIKDAGIEEVDGRRKYNFFSNQLFGLEDALERLVEEYFHPSAKRLDVRKRILLLMGPVSGGKSTLVTMLKRGLETYSRTDRGAIFAIKGCPMHEDPLHLIPHHLRDDFFDEYGVRIEGNLSPLNVMRLEQEYGSRIEDVVVERIFFSEDRRTGIGTFSPSDPKSQDIADLTGSLDFSTIAEYGSESDPRAYRFDGELNKANRGMMEFQEMLKCDEKFLWHLLSLTQEGNFKAGRFALISADELIVAHTNETEYRSFIANKKNEALHSRIIVMPVPYNLRVSEEEHIYEKMIHESDVSNVHIAPHTLRVAAMFTILTRLKDPKRPDIDLNKKMRLYDGEMVEGYNAIDVEELQREYQDEGMSGIDPRYVINRISSTIIRKEVPSINALDVLRSLKDGLDQHPSISNEDRERYMNFISLARKEYDEIAKKEVQKAFVYSYEESAKTLMDNYLDNVEAYCNKSKLRDPLTGEEMSPDEKLMRSIEEQIGISENAKKAFREEILIRISAYARKGKRFDYNSHERLREAIQKKLFADLKDVVKITTSTKTPDENQLKKINDVVARLIDEHGYNSSSANELLRYVGSLLNR</sequence>
<dbReference type="SMART" id="SM00763">
    <property type="entry name" value="AAA_PrkA"/>
    <property type="match status" value="1"/>
</dbReference>
<dbReference type="PANTHER" id="PTHR30267">
    <property type="entry name" value="PROTEIN KINASE PRKA"/>
    <property type="match status" value="1"/>
</dbReference>
<dbReference type="Proteomes" id="UP000440820">
    <property type="component" value="Chromosome"/>
</dbReference>
<dbReference type="EMBL" id="NUEH01000025">
    <property type="protein sequence ID" value="PEI86394.1"/>
    <property type="molecule type" value="Genomic_DNA"/>
</dbReference>
<accession>A0A1V6LDD6</accession>
<evidence type="ECO:0000313" key="10">
    <source>
        <dbReference type="Proteomes" id="UP000220841"/>
    </source>
</evidence>
<name>A0A1V6LDD6_9BACI</name>
<evidence type="ECO:0000313" key="5">
    <source>
        <dbReference type="EMBL" id="PEQ03545.1"/>
    </source>
</evidence>
<dbReference type="Proteomes" id="UP000220841">
    <property type="component" value="Unassembled WGS sequence"/>
</dbReference>
<dbReference type="InterPro" id="IPR016230">
    <property type="entry name" value="PrkA/YeaG"/>
</dbReference>
<dbReference type="EMBL" id="CP047044">
    <property type="protein sequence ID" value="QHA16007.1"/>
    <property type="molecule type" value="Genomic_DNA"/>
</dbReference>
<evidence type="ECO:0000313" key="3">
    <source>
        <dbReference type="EMBL" id="PEN44203.1"/>
    </source>
</evidence>
<reference evidence="9 11" key="2">
    <citation type="submission" date="2017-09" db="EMBL/GenBank/DDBJ databases">
        <title>Large-scale bioinformatics analysis of Bacillus genomes uncovers conserved roles of natural products in bacterial physiology.</title>
        <authorList>
            <consortium name="Agbiome Team Llc"/>
            <person name="Bleich R.M."/>
            <person name="Kirk G.J."/>
            <person name="Santa Maria K.C."/>
            <person name="Allen S.E."/>
            <person name="Farag S."/>
            <person name="Shank E.A."/>
            <person name="Bowers A."/>
        </authorList>
    </citation>
    <scope>NUCLEOTIDE SEQUENCE [LARGE SCALE GENOMIC DNA]</scope>
    <source>
        <strain evidence="2">AFS005430</strain>
        <strain evidence="4 9">AFS027629</strain>
        <strain evidence="3 11">AFS027958</strain>
    </source>
</reference>
<dbReference type="EMBL" id="NUSY01000014">
    <property type="protein sequence ID" value="PHE13747.1"/>
    <property type="molecule type" value="Genomic_DNA"/>
</dbReference>
<dbReference type="Proteomes" id="UP000220078">
    <property type="component" value="Unassembled WGS sequence"/>
</dbReference>
<dbReference type="AlphaFoldDB" id="A0A1V6LDD6"/>
<dbReference type="PIRSF" id="PIRSF000549">
    <property type="entry name" value="Ser_prot_kin"/>
    <property type="match status" value="1"/>
</dbReference>